<dbReference type="SUPFAM" id="SSF46785">
    <property type="entry name" value="Winged helix' DNA-binding domain"/>
    <property type="match status" value="1"/>
</dbReference>
<name>A0ABV3K5N2_STRON</name>
<dbReference type="InterPro" id="IPR036388">
    <property type="entry name" value="WH-like_DNA-bd_sf"/>
</dbReference>
<keyword evidence="3" id="KW-0804">Transcription</keyword>
<dbReference type="PROSITE" id="PS50949">
    <property type="entry name" value="HTH_GNTR"/>
    <property type="match status" value="1"/>
</dbReference>
<dbReference type="InterPro" id="IPR000524">
    <property type="entry name" value="Tscrpt_reg_HTH_GntR"/>
</dbReference>
<gene>
    <name evidence="5" type="ORF">AB0L16_29245</name>
</gene>
<comment type="caution">
    <text evidence="5">The sequence shown here is derived from an EMBL/GenBank/DDBJ whole genome shotgun (WGS) entry which is preliminary data.</text>
</comment>
<dbReference type="InterPro" id="IPR036390">
    <property type="entry name" value="WH_DNA-bd_sf"/>
</dbReference>
<dbReference type="Proteomes" id="UP001552594">
    <property type="component" value="Unassembled WGS sequence"/>
</dbReference>
<reference evidence="5 6" key="1">
    <citation type="submission" date="2024-06" db="EMBL/GenBank/DDBJ databases">
        <title>The Natural Products Discovery Center: Release of the First 8490 Sequenced Strains for Exploring Actinobacteria Biosynthetic Diversity.</title>
        <authorList>
            <person name="Kalkreuter E."/>
            <person name="Kautsar S.A."/>
            <person name="Yang D."/>
            <person name="Bader C.D."/>
            <person name="Teijaro C.N."/>
            <person name="Fluegel L."/>
            <person name="Davis C.M."/>
            <person name="Simpson J.R."/>
            <person name="Lauterbach L."/>
            <person name="Steele A.D."/>
            <person name="Gui C."/>
            <person name="Meng S."/>
            <person name="Li G."/>
            <person name="Viehrig K."/>
            <person name="Ye F."/>
            <person name="Su P."/>
            <person name="Kiefer A.F."/>
            <person name="Nichols A."/>
            <person name="Cepeda A.J."/>
            <person name="Yan W."/>
            <person name="Fan B."/>
            <person name="Jiang Y."/>
            <person name="Adhikari A."/>
            <person name="Zheng C.-J."/>
            <person name="Schuster L."/>
            <person name="Cowan T.M."/>
            <person name="Smanski M.J."/>
            <person name="Chevrette M.G."/>
            <person name="De Carvalho L.P.S."/>
            <person name="Shen B."/>
        </authorList>
    </citation>
    <scope>NUCLEOTIDE SEQUENCE [LARGE SCALE GENOMIC DNA]</scope>
    <source>
        <strain evidence="5 6">NPDC052347</strain>
    </source>
</reference>
<sequence>MSLDPDDPRPPYAQITNALRAAILTKTLQPGEKLPSQSDLTKRYGVSRATVQRALRDLQDEGLIVARQGSGVFVRSRTERPAGLRTHIERAFEQPSVTIDFAGFSGETLYGALQEPIDKIRAGRLTPESIVVRLLLPSMAETQAFPVLVEGRAPDPRVSARARDLLVHHARSITRVVRELKSLGLVKEARVEVRAHRIAPSFKLYVLNGTEAFFGFYPVAPNTVSVGGDEVEIIDVFGLDSTLFPFAVSDGQGAPGGLFVEQARKWFESVWTMLGEEFTP</sequence>
<evidence type="ECO:0000256" key="1">
    <source>
        <dbReference type="ARBA" id="ARBA00023015"/>
    </source>
</evidence>
<dbReference type="EMBL" id="JBFAUK010000032">
    <property type="protein sequence ID" value="MEV5510463.1"/>
    <property type="molecule type" value="Genomic_DNA"/>
</dbReference>
<dbReference type="SMART" id="SM00345">
    <property type="entry name" value="HTH_GNTR"/>
    <property type="match status" value="1"/>
</dbReference>
<proteinExistence type="predicted"/>
<keyword evidence="1" id="KW-0805">Transcription regulation</keyword>
<dbReference type="RefSeq" id="WP_109281766.1">
    <property type="nucleotide sequence ID" value="NZ_JBFAUK010000032.1"/>
</dbReference>
<evidence type="ECO:0000313" key="5">
    <source>
        <dbReference type="EMBL" id="MEV5510463.1"/>
    </source>
</evidence>
<protein>
    <submittedName>
        <fullName evidence="5">GntR family transcriptional regulator</fullName>
    </submittedName>
</protein>
<dbReference type="PANTHER" id="PTHR44846:SF17">
    <property type="entry name" value="GNTR-FAMILY TRANSCRIPTIONAL REGULATOR"/>
    <property type="match status" value="1"/>
</dbReference>
<dbReference type="InterPro" id="IPR050679">
    <property type="entry name" value="Bact_HTH_transcr_reg"/>
</dbReference>
<organism evidence="5 6">
    <name type="scientific">Streptomyces orinoci</name>
    <name type="common">Streptoverticillium orinoci</name>
    <dbReference type="NCBI Taxonomy" id="67339"/>
    <lineage>
        <taxon>Bacteria</taxon>
        <taxon>Bacillati</taxon>
        <taxon>Actinomycetota</taxon>
        <taxon>Actinomycetes</taxon>
        <taxon>Kitasatosporales</taxon>
        <taxon>Streptomycetaceae</taxon>
        <taxon>Streptomyces</taxon>
    </lineage>
</organism>
<evidence type="ECO:0000313" key="6">
    <source>
        <dbReference type="Proteomes" id="UP001552594"/>
    </source>
</evidence>
<dbReference type="Pfam" id="PF00392">
    <property type="entry name" value="GntR"/>
    <property type="match status" value="1"/>
</dbReference>
<accession>A0ABV3K5N2</accession>
<dbReference type="CDD" id="cd07377">
    <property type="entry name" value="WHTH_GntR"/>
    <property type="match status" value="1"/>
</dbReference>
<dbReference type="Gene3D" id="1.10.10.10">
    <property type="entry name" value="Winged helix-like DNA-binding domain superfamily/Winged helix DNA-binding domain"/>
    <property type="match status" value="1"/>
</dbReference>
<evidence type="ECO:0000256" key="3">
    <source>
        <dbReference type="ARBA" id="ARBA00023163"/>
    </source>
</evidence>
<dbReference type="PANTHER" id="PTHR44846">
    <property type="entry name" value="MANNOSYL-D-GLYCERATE TRANSPORT/METABOLISM SYSTEM REPRESSOR MNGR-RELATED"/>
    <property type="match status" value="1"/>
</dbReference>
<evidence type="ECO:0000256" key="2">
    <source>
        <dbReference type="ARBA" id="ARBA00023125"/>
    </source>
</evidence>
<evidence type="ECO:0000259" key="4">
    <source>
        <dbReference type="PROSITE" id="PS50949"/>
    </source>
</evidence>
<feature type="domain" description="HTH gntR-type" evidence="4">
    <location>
        <begin position="9"/>
        <end position="77"/>
    </location>
</feature>
<keyword evidence="6" id="KW-1185">Reference proteome</keyword>
<dbReference type="PRINTS" id="PR00035">
    <property type="entry name" value="HTHGNTR"/>
</dbReference>
<keyword evidence="2" id="KW-0238">DNA-binding</keyword>